<evidence type="ECO:0000313" key="2">
    <source>
        <dbReference type="Proteomes" id="UP000462014"/>
    </source>
</evidence>
<name>A0A7K1SYS1_9SPHI</name>
<dbReference type="Pfam" id="PF20001">
    <property type="entry name" value="DUF6428"/>
    <property type="match status" value="1"/>
</dbReference>
<dbReference type="InterPro" id="IPR045534">
    <property type="entry name" value="DUF6428"/>
</dbReference>
<comment type="caution">
    <text evidence="1">The sequence shown here is derived from an EMBL/GenBank/DDBJ whole genome shotgun (WGS) entry which is preliminary data.</text>
</comment>
<dbReference type="Proteomes" id="UP000462014">
    <property type="component" value="Unassembled WGS sequence"/>
</dbReference>
<protein>
    <submittedName>
        <fullName evidence="1">Uncharacterized protein</fullName>
    </submittedName>
</protein>
<proteinExistence type="predicted"/>
<sequence length="188" mass="20709">MKKQEAINWQTFKEQLIQNPELILQFQYAENKRVEASYHITEIKQATITSVDCGGVMNAWTEIIIQLWEPQGGQQEKAMQVKKALSIINLVEKSLPLNPNGIVKIEFGNSDFETHQMFPNEFVISGENMTVDLRPDAVQCKAIERGGSCGTTASGEECCTPTVAEKPRIALKNLVAADACCTPGSGCC</sequence>
<dbReference type="EMBL" id="WPIK01000011">
    <property type="protein sequence ID" value="MVN22462.1"/>
    <property type="molecule type" value="Genomic_DNA"/>
</dbReference>
<dbReference type="AlphaFoldDB" id="A0A7K1SYS1"/>
<accession>A0A7K1SYS1</accession>
<organism evidence="1 2">
    <name type="scientific">Mucilaginibacter arboris</name>
    <dbReference type="NCBI Taxonomy" id="2682090"/>
    <lineage>
        <taxon>Bacteria</taxon>
        <taxon>Pseudomonadati</taxon>
        <taxon>Bacteroidota</taxon>
        <taxon>Sphingobacteriia</taxon>
        <taxon>Sphingobacteriales</taxon>
        <taxon>Sphingobacteriaceae</taxon>
        <taxon>Mucilaginibacter</taxon>
    </lineage>
</organism>
<evidence type="ECO:0000313" key="1">
    <source>
        <dbReference type="EMBL" id="MVN22462.1"/>
    </source>
</evidence>
<gene>
    <name evidence="1" type="ORF">GO621_13060</name>
</gene>
<dbReference type="RefSeq" id="WP_157567733.1">
    <property type="nucleotide sequence ID" value="NZ_WPIK01000011.1"/>
</dbReference>
<keyword evidence="2" id="KW-1185">Reference proteome</keyword>
<reference evidence="1 2" key="1">
    <citation type="submission" date="2019-12" db="EMBL/GenBank/DDBJ databases">
        <title>Mucilaginibacter sp. HMF7410 genome sequencing and assembly.</title>
        <authorList>
            <person name="Kang H."/>
            <person name="Cha I."/>
            <person name="Kim H."/>
            <person name="Joh K."/>
        </authorList>
    </citation>
    <scope>NUCLEOTIDE SEQUENCE [LARGE SCALE GENOMIC DNA]</scope>
    <source>
        <strain evidence="1 2">HMF7410</strain>
    </source>
</reference>